<dbReference type="Pfam" id="PF00067">
    <property type="entry name" value="p450"/>
    <property type="match status" value="1"/>
</dbReference>
<name>A0A2H5SI68_RHIID</name>
<evidence type="ECO:0000256" key="7">
    <source>
        <dbReference type="ARBA" id="ARBA00023033"/>
    </source>
</evidence>
<dbReference type="EMBL" id="AUPC02000090">
    <property type="protein sequence ID" value="POG72901.1"/>
    <property type="molecule type" value="Genomic_DNA"/>
</dbReference>
<evidence type="ECO:0000256" key="9">
    <source>
        <dbReference type="RuleBase" id="RU000461"/>
    </source>
</evidence>
<dbReference type="CDD" id="cd11069">
    <property type="entry name" value="CYP_FUM15-like"/>
    <property type="match status" value="1"/>
</dbReference>
<protein>
    <submittedName>
        <fullName evidence="10">Cytochrome P450</fullName>
    </submittedName>
</protein>
<evidence type="ECO:0000256" key="3">
    <source>
        <dbReference type="ARBA" id="ARBA00022617"/>
    </source>
</evidence>
<dbReference type="Proteomes" id="UP000018888">
    <property type="component" value="Unassembled WGS sequence"/>
</dbReference>
<evidence type="ECO:0000256" key="6">
    <source>
        <dbReference type="ARBA" id="ARBA00023004"/>
    </source>
</evidence>
<proteinExistence type="inferred from homology"/>
<comment type="similarity">
    <text evidence="2 9">Belongs to the cytochrome P450 family.</text>
</comment>
<keyword evidence="11" id="KW-1185">Reference proteome</keyword>
<dbReference type="FunFam" id="1.10.630.10:FF:000182">
    <property type="entry name" value="Cytochrome P450 3A4"/>
    <property type="match status" value="1"/>
</dbReference>
<evidence type="ECO:0000256" key="5">
    <source>
        <dbReference type="ARBA" id="ARBA00023002"/>
    </source>
</evidence>
<evidence type="ECO:0000313" key="11">
    <source>
        <dbReference type="Proteomes" id="UP000018888"/>
    </source>
</evidence>
<evidence type="ECO:0000313" key="10">
    <source>
        <dbReference type="EMBL" id="POG72901.1"/>
    </source>
</evidence>
<comment type="caution">
    <text evidence="10">The sequence shown here is derived from an EMBL/GenBank/DDBJ whole genome shotgun (WGS) entry which is preliminary data.</text>
</comment>
<dbReference type="PANTHER" id="PTHR24291">
    <property type="entry name" value="CYTOCHROME P450 FAMILY 4"/>
    <property type="match status" value="1"/>
</dbReference>
<evidence type="ECO:0000256" key="2">
    <source>
        <dbReference type="ARBA" id="ARBA00010617"/>
    </source>
</evidence>
<dbReference type="SMR" id="A0A2H5SI68"/>
<keyword evidence="6 8" id="KW-0408">Iron</keyword>
<feature type="binding site" description="axial binding residue" evidence="8">
    <location>
        <position position="449"/>
    </location>
    <ligand>
        <name>heme</name>
        <dbReference type="ChEBI" id="CHEBI:30413"/>
    </ligand>
    <ligandPart>
        <name>Fe</name>
        <dbReference type="ChEBI" id="CHEBI:18248"/>
    </ligandPart>
</feature>
<dbReference type="GO" id="GO:0016705">
    <property type="term" value="F:oxidoreductase activity, acting on paired donors, with incorporation or reduction of molecular oxygen"/>
    <property type="evidence" value="ECO:0007669"/>
    <property type="project" value="InterPro"/>
</dbReference>
<keyword evidence="5 9" id="KW-0560">Oxidoreductase</keyword>
<dbReference type="PRINTS" id="PR00463">
    <property type="entry name" value="EP450I"/>
</dbReference>
<accession>A0A2H5SI68</accession>
<gene>
    <name evidence="10" type="ORF">GLOIN_2v1773190</name>
</gene>
<dbReference type="Gene3D" id="1.10.630.10">
    <property type="entry name" value="Cytochrome P450"/>
    <property type="match status" value="1"/>
</dbReference>
<evidence type="ECO:0000256" key="4">
    <source>
        <dbReference type="ARBA" id="ARBA00022723"/>
    </source>
</evidence>
<dbReference type="AlphaFoldDB" id="A0A2H5SI68"/>
<dbReference type="GO" id="GO:0005506">
    <property type="term" value="F:iron ion binding"/>
    <property type="evidence" value="ECO:0007669"/>
    <property type="project" value="InterPro"/>
</dbReference>
<dbReference type="GO" id="GO:0004497">
    <property type="term" value="F:monooxygenase activity"/>
    <property type="evidence" value="ECO:0007669"/>
    <property type="project" value="UniProtKB-KW"/>
</dbReference>
<evidence type="ECO:0000256" key="8">
    <source>
        <dbReference type="PIRSR" id="PIRSR602401-1"/>
    </source>
</evidence>
<dbReference type="PROSITE" id="PS00086">
    <property type="entry name" value="CYTOCHROME_P450"/>
    <property type="match status" value="1"/>
</dbReference>
<keyword evidence="4 8" id="KW-0479">Metal-binding</keyword>
<dbReference type="InterPro" id="IPR002401">
    <property type="entry name" value="Cyt_P450_E_grp-I"/>
</dbReference>
<dbReference type="GO" id="GO:0020037">
    <property type="term" value="F:heme binding"/>
    <property type="evidence" value="ECO:0007669"/>
    <property type="project" value="InterPro"/>
</dbReference>
<organism evidence="10 11">
    <name type="scientific">Rhizophagus irregularis (strain DAOM 181602 / DAOM 197198 / MUCL 43194)</name>
    <name type="common">Arbuscular mycorrhizal fungus</name>
    <name type="synonym">Glomus intraradices</name>
    <dbReference type="NCBI Taxonomy" id="747089"/>
    <lineage>
        <taxon>Eukaryota</taxon>
        <taxon>Fungi</taxon>
        <taxon>Fungi incertae sedis</taxon>
        <taxon>Mucoromycota</taxon>
        <taxon>Glomeromycotina</taxon>
        <taxon>Glomeromycetes</taxon>
        <taxon>Glomerales</taxon>
        <taxon>Glomeraceae</taxon>
        <taxon>Rhizophagus</taxon>
    </lineage>
</organism>
<dbReference type="STRING" id="747089.A0A2H5SI68"/>
<dbReference type="SUPFAM" id="SSF48264">
    <property type="entry name" value="Cytochrome P450"/>
    <property type="match status" value="1"/>
</dbReference>
<reference evidence="10 11" key="1">
    <citation type="journal article" date="2013" name="Proc. Natl. Acad. Sci. U.S.A.">
        <title>Genome of an arbuscular mycorrhizal fungus provides insight into the oldest plant symbiosis.</title>
        <authorList>
            <person name="Tisserant E."/>
            <person name="Malbreil M."/>
            <person name="Kuo A."/>
            <person name="Kohler A."/>
            <person name="Symeonidi A."/>
            <person name="Balestrini R."/>
            <person name="Charron P."/>
            <person name="Duensing N."/>
            <person name="Frei Dit Frey N."/>
            <person name="Gianinazzi-Pearson V."/>
            <person name="Gilbert L.B."/>
            <person name="Handa Y."/>
            <person name="Herr J.R."/>
            <person name="Hijri M."/>
            <person name="Koul R."/>
            <person name="Kawaguchi M."/>
            <person name="Krajinski F."/>
            <person name="Lammers P.J."/>
            <person name="Masclaux F.G."/>
            <person name="Murat C."/>
            <person name="Morin E."/>
            <person name="Ndikumana S."/>
            <person name="Pagni M."/>
            <person name="Petitpierre D."/>
            <person name="Requena N."/>
            <person name="Rosikiewicz P."/>
            <person name="Riley R."/>
            <person name="Saito K."/>
            <person name="San Clemente H."/>
            <person name="Shapiro H."/>
            <person name="van Tuinen D."/>
            <person name="Becard G."/>
            <person name="Bonfante P."/>
            <person name="Paszkowski U."/>
            <person name="Shachar-Hill Y.Y."/>
            <person name="Tuskan G.A."/>
            <person name="Young P.W."/>
            <person name="Sanders I.R."/>
            <person name="Henrissat B."/>
            <person name="Rensing S.A."/>
            <person name="Grigoriev I.V."/>
            <person name="Corradi N."/>
            <person name="Roux C."/>
            <person name="Martin F."/>
        </authorList>
    </citation>
    <scope>NUCLEOTIDE SEQUENCE [LARGE SCALE GENOMIC DNA]</scope>
    <source>
        <strain evidence="10 11">DAOM 197198</strain>
    </source>
</reference>
<dbReference type="InterPro" id="IPR050196">
    <property type="entry name" value="Cytochrome_P450_Monoox"/>
</dbReference>
<dbReference type="InterPro" id="IPR001128">
    <property type="entry name" value="Cyt_P450"/>
</dbReference>
<keyword evidence="7 9" id="KW-0503">Monooxygenase</keyword>
<dbReference type="PRINTS" id="PR00385">
    <property type="entry name" value="P450"/>
</dbReference>
<dbReference type="InterPro" id="IPR036396">
    <property type="entry name" value="Cyt_P450_sf"/>
</dbReference>
<keyword evidence="3 8" id="KW-0349">Heme</keyword>
<sequence>MIDSSFLVSGFLFGVLGWFTYKVYIWPYYISPLRKIPGPPSESFIFGNFIKLFAEESGEPQIRWVKKYGSILKYYGVLNKPIILVTDTKAIQDIALNQTYDYPKPSLLDALMRILGKGIGFSEGETHKRQRKMMTPAFSHNNIKEMVPTFIRVASTLKDLIEDKVNKGESRIIISPYLSKATLDIIGLVGFNYEFNSLTSKNELAEAYDTIWNFNSTPLAITITLLSTVIPFIRQIPISTNIRFNNAIKVVERISMKLYEERRQEVKDNKLVGKDLLSLLIMINQDLPIEDKMTDEELKFQIMTFLAAGHETTSVAISWALYLLAQHPDEQNLLREELVKAFPDKLNFNPTFDVINSLEYLNSIAKETLRLIPPATNIFRTNLKDTEFGDYFIPKGTIVVIPIVALNRLPSIWGPTADDFDPKRWLNSSLIKNVTNFNYLPFHTGPRSCIGNKLAMTEFKILLSMLIRNFVFQPVEGLHIKRKNDIVNKPHPHLELVISKVEA</sequence>
<reference evidence="10 11" key="2">
    <citation type="journal article" date="2018" name="New Phytol.">
        <title>High intraspecific genome diversity in the model arbuscular mycorrhizal symbiont Rhizophagus irregularis.</title>
        <authorList>
            <person name="Chen E.C.H."/>
            <person name="Morin E."/>
            <person name="Beaudet D."/>
            <person name="Noel J."/>
            <person name="Yildirir G."/>
            <person name="Ndikumana S."/>
            <person name="Charron P."/>
            <person name="St-Onge C."/>
            <person name="Giorgi J."/>
            <person name="Kruger M."/>
            <person name="Marton T."/>
            <person name="Ropars J."/>
            <person name="Grigoriev I.V."/>
            <person name="Hainaut M."/>
            <person name="Henrissat B."/>
            <person name="Roux C."/>
            <person name="Martin F."/>
            <person name="Corradi N."/>
        </authorList>
    </citation>
    <scope>NUCLEOTIDE SEQUENCE [LARGE SCALE GENOMIC DNA]</scope>
    <source>
        <strain evidence="10 11">DAOM 197198</strain>
    </source>
</reference>
<comment type="cofactor">
    <cofactor evidence="1 8">
        <name>heme</name>
        <dbReference type="ChEBI" id="CHEBI:30413"/>
    </cofactor>
</comment>
<dbReference type="VEuPathDB" id="FungiDB:RhiirFUN_008920"/>
<dbReference type="InterPro" id="IPR017972">
    <property type="entry name" value="Cyt_P450_CS"/>
</dbReference>
<dbReference type="PANTHER" id="PTHR24291:SF175">
    <property type="entry name" value="CYTOCHROME P450"/>
    <property type="match status" value="1"/>
</dbReference>
<evidence type="ECO:0000256" key="1">
    <source>
        <dbReference type="ARBA" id="ARBA00001971"/>
    </source>
</evidence>